<evidence type="ECO:0000313" key="2">
    <source>
        <dbReference type="Proteomes" id="UP000187203"/>
    </source>
</evidence>
<sequence length="95" mass="11038">MATRGDHHIPIVTGFEFGWFNFAKLVERFSGFASTYWGLSMFGQQKRTRSFCSVFFSIFVNQKWKVDNGTFRPGYLVELEKGMQDKLPRPIFTLG</sequence>
<comment type="caution">
    <text evidence="1">The sequence shown here is derived from an EMBL/GenBank/DDBJ whole genome shotgun (WGS) entry which is preliminary data.</text>
</comment>
<dbReference type="Proteomes" id="UP000187203">
    <property type="component" value="Unassembled WGS sequence"/>
</dbReference>
<evidence type="ECO:0000313" key="1">
    <source>
        <dbReference type="EMBL" id="OMO93824.1"/>
    </source>
</evidence>
<keyword evidence="2" id="KW-1185">Reference proteome</keyword>
<proteinExistence type="predicted"/>
<name>A0A1R3JG71_9ROSI</name>
<reference evidence="2" key="1">
    <citation type="submission" date="2013-09" db="EMBL/GenBank/DDBJ databases">
        <title>Corchorus olitorius genome sequencing.</title>
        <authorList>
            <person name="Alam M."/>
            <person name="Haque M.S."/>
            <person name="Islam M.S."/>
            <person name="Emdad E.M."/>
            <person name="Islam M.M."/>
            <person name="Ahmed B."/>
            <person name="Halim A."/>
            <person name="Hossen Q.M.M."/>
            <person name="Hossain M.Z."/>
            <person name="Ahmed R."/>
            <person name="Khan M.M."/>
            <person name="Islam R."/>
            <person name="Rashid M.M."/>
            <person name="Khan S.A."/>
            <person name="Rahman M.S."/>
            <person name="Alam M."/>
            <person name="Yahiya A.S."/>
            <person name="Khan M.S."/>
            <person name="Azam M.S."/>
            <person name="Haque T."/>
            <person name="Lashkar M.Z.H."/>
            <person name="Akhand A.I."/>
            <person name="Morshed G."/>
            <person name="Roy S."/>
            <person name="Uddin K.S."/>
            <person name="Rabeya T."/>
            <person name="Hossain A.S."/>
            <person name="Chowdhury A."/>
            <person name="Snigdha A.R."/>
            <person name="Mortoza M.S."/>
            <person name="Matin S.A."/>
            <person name="Hoque S.M.E."/>
            <person name="Islam M.K."/>
            <person name="Roy D.K."/>
            <person name="Haider R."/>
            <person name="Moosa M.M."/>
            <person name="Elias S.M."/>
            <person name="Hasan A.M."/>
            <person name="Jahan S."/>
            <person name="Shafiuddin M."/>
            <person name="Mahmood N."/>
            <person name="Shommy N.S."/>
        </authorList>
    </citation>
    <scope>NUCLEOTIDE SEQUENCE [LARGE SCALE GENOMIC DNA]</scope>
    <source>
        <strain evidence="2">cv. O-4</strain>
    </source>
</reference>
<accession>A0A1R3JG71</accession>
<dbReference type="EMBL" id="AWUE01016220">
    <property type="protein sequence ID" value="OMO93824.1"/>
    <property type="molecule type" value="Genomic_DNA"/>
</dbReference>
<dbReference type="AlphaFoldDB" id="A0A1R3JG71"/>
<gene>
    <name evidence="1" type="ORF">COLO4_16649</name>
</gene>
<protein>
    <submittedName>
        <fullName evidence="1">Uncharacterized protein</fullName>
    </submittedName>
</protein>
<organism evidence="1 2">
    <name type="scientific">Corchorus olitorius</name>
    <dbReference type="NCBI Taxonomy" id="93759"/>
    <lineage>
        <taxon>Eukaryota</taxon>
        <taxon>Viridiplantae</taxon>
        <taxon>Streptophyta</taxon>
        <taxon>Embryophyta</taxon>
        <taxon>Tracheophyta</taxon>
        <taxon>Spermatophyta</taxon>
        <taxon>Magnoliopsida</taxon>
        <taxon>eudicotyledons</taxon>
        <taxon>Gunneridae</taxon>
        <taxon>Pentapetalae</taxon>
        <taxon>rosids</taxon>
        <taxon>malvids</taxon>
        <taxon>Malvales</taxon>
        <taxon>Malvaceae</taxon>
        <taxon>Grewioideae</taxon>
        <taxon>Apeibeae</taxon>
        <taxon>Corchorus</taxon>
    </lineage>
</organism>